<protein>
    <submittedName>
        <fullName evidence="5">BlaI/MecI/CopY family transcriptional regulator</fullName>
    </submittedName>
</protein>
<dbReference type="GO" id="GO:0045892">
    <property type="term" value="P:negative regulation of DNA-templated transcription"/>
    <property type="evidence" value="ECO:0007669"/>
    <property type="project" value="InterPro"/>
</dbReference>
<evidence type="ECO:0000256" key="4">
    <source>
        <dbReference type="ARBA" id="ARBA00023163"/>
    </source>
</evidence>
<evidence type="ECO:0000256" key="1">
    <source>
        <dbReference type="ARBA" id="ARBA00011046"/>
    </source>
</evidence>
<dbReference type="InterPro" id="IPR036390">
    <property type="entry name" value="WH_DNA-bd_sf"/>
</dbReference>
<keyword evidence="2" id="KW-0805">Transcription regulation</keyword>
<dbReference type="GO" id="GO:0003677">
    <property type="term" value="F:DNA binding"/>
    <property type="evidence" value="ECO:0007669"/>
    <property type="project" value="UniProtKB-KW"/>
</dbReference>
<dbReference type="Gene3D" id="1.10.4040.10">
    <property type="entry name" value="Penicillinase repressor domain"/>
    <property type="match status" value="1"/>
</dbReference>
<proteinExistence type="inferred from homology"/>
<keyword evidence="6" id="KW-1185">Reference proteome</keyword>
<evidence type="ECO:0000313" key="6">
    <source>
        <dbReference type="Proteomes" id="UP000474024"/>
    </source>
</evidence>
<dbReference type="EMBL" id="VUNI01000020">
    <property type="protein sequence ID" value="MST75556.1"/>
    <property type="molecule type" value="Genomic_DNA"/>
</dbReference>
<dbReference type="Proteomes" id="UP000474024">
    <property type="component" value="Unassembled WGS sequence"/>
</dbReference>
<gene>
    <name evidence="5" type="ORF">FYJ75_11100</name>
</gene>
<evidence type="ECO:0000256" key="3">
    <source>
        <dbReference type="ARBA" id="ARBA00023125"/>
    </source>
</evidence>
<dbReference type="InterPro" id="IPR005650">
    <property type="entry name" value="BlaI_family"/>
</dbReference>
<dbReference type="InterPro" id="IPR036388">
    <property type="entry name" value="WH-like_DNA-bd_sf"/>
</dbReference>
<name>A0A6L5YUA5_9FIRM</name>
<comment type="caution">
    <text evidence="5">The sequence shown here is derived from an EMBL/GenBank/DDBJ whole genome shotgun (WGS) entry which is preliminary data.</text>
</comment>
<keyword evidence="3" id="KW-0238">DNA-binding</keyword>
<dbReference type="AlphaFoldDB" id="A0A6L5YUA5"/>
<dbReference type="SUPFAM" id="SSF46785">
    <property type="entry name" value="Winged helix' DNA-binding domain"/>
    <property type="match status" value="1"/>
</dbReference>
<comment type="similarity">
    <text evidence="1">Belongs to the BlaI transcriptional regulatory family.</text>
</comment>
<accession>A0A6L5YUA5</accession>
<dbReference type="Gene3D" id="1.10.10.10">
    <property type="entry name" value="Winged helix-like DNA-binding domain superfamily/Winged helix DNA-binding domain"/>
    <property type="match status" value="1"/>
</dbReference>
<evidence type="ECO:0000256" key="2">
    <source>
        <dbReference type="ARBA" id="ARBA00023015"/>
    </source>
</evidence>
<organism evidence="5 6">
    <name type="scientific">Roseburia porci</name>
    <dbReference type="NCBI Taxonomy" id="2605790"/>
    <lineage>
        <taxon>Bacteria</taxon>
        <taxon>Bacillati</taxon>
        <taxon>Bacillota</taxon>
        <taxon>Clostridia</taxon>
        <taxon>Lachnospirales</taxon>
        <taxon>Lachnospiraceae</taxon>
        <taxon>Roseburia</taxon>
    </lineage>
</organism>
<sequence>MSNNKAAKELTNCEKLIMKVVWEAKDDISTPDTIEQLKVRFGKEYARTTVVTFVQRLVEKGYVTTYRRGRVSYIRPTQSEEEYRNRMLQDTVNFWFDGDWTEMISALCSDSNLNAEEAEKIREIIDNTDR</sequence>
<reference evidence="5 6" key="1">
    <citation type="submission" date="2019-08" db="EMBL/GenBank/DDBJ databases">
        <title>In-depth cultivation of the pig gut microbiome towards novel bacterial diversity and tailored functional studies.</title>
        <authorList>
            <person name="Wylensek D."/>
            <person name="Hitch T.C.A."/>
            <person name="Clavel T."/>
        </authorList>
    </citation>
    <scope>NUCLEOTIDE SEQUENCE [LARGE SCALE GENOMIC DNA]</scope>
    <source>
        <strain evidence="5 6">MUC/MUC-530-WT-4D</strain>
    </source>
</reference>
<dbReference type="RefSeq" id="WP_154430522.1">
    <property type="nucleotide sequence ID" value="NZ_VUNI01000020.1"/>
</dbReference>
<evidence type="ECO:0000313" key="5">
    <source>
        <dbReference type="EMBL" id="MST75556.1"/>
    </source>
</evidence>
<keyword evidence="4" id="KW-0804">Transcription</keyword>
<dbReference type="PIRSF" id="PIRSF019455">
    <property type="entry name" value="CopR_AtkY"/>
    <property type="match status" value="1"/>
</dbReference>
<dbReference type="Pfam" id="PF03965">
    <property type="entry name" value="Penicillinase_R"/>
    <property type="match status" value="1"/>
</dbReference>